<evidence type="ECO:0000256" key="4">
    <source>
        <dbReference type="ARBA" id="ARBA00010136"/>
    </source>
</evidence>
<evidence type="ECO:0000256" key="20">
    <source>
        <dbReference type="PIRSR" id="PIRSR634016-3"/>
    </source>
</evidence>
<dbReference type="InterPro" id="IPR001930">
    <property type="entry name" value="Peptidase_M1"/>
</dbReference>
<keyword evidence="22" id="KW-0031">Aminopeptidase</keyword>
<dbReference type="EC" id="3.4.11.-" evidence="22"/>
<evidence type="ECO:0000256" key="11">
    <source>
        <dbReference type="ARBA" id="ARBA00022801"/>
    </source>
</evidence>
<dbReference type="Gene3D" id="1.10.390.10">
    <property type="entry name" value="Neutral Protease Domain 2"/>
    <property type="match status" value="1"/>
</dbReference>
<comment type="caution">
    <text evidence="26">The sequence shown here is derived from an EMBL/GenBank/DDBJ whole genome shotgun (WGS) entry which is preliminary data.</text>
</comment>
<evidence type="ECO:0000259" key="24">
    <source>
        <dbReference type="Pfam" id="PF11838"/>
    </source>
</evidence>
<keyword evidence="16" id="KW-1015">Disulfide bond</keyword>
<evidence type="ECO:0000256" key="18">
    <source>
        <dbReference type="ARBA" id="ARBA00023288"/>
    </source>
</evidence>
<keyword evidence="17" id="KW-0325">Glycoprotein</keyword>
<evidence type="ECO:0000256" key="5">
    <source>
        <dbReference type="ARBA" id="ARBA00022475"/>
    </source>
</evidence>
<keyword evidence="7 22" id="KW-0645">Protease</keyword>
<keyword evidence="18" id="KW-0449">Lipoprotein</keyword>
<dbReference type="InterPro" id="IPR045357">
    <property type="entry name" value="Aminopeptidase_N-like_N"/>
</dbReference>
<dbReference type="PRINTS" id="PR00756">
    <property type="entry name" value="ALADIPTASE"/>
</dbReference>
<keyword evidence="6" id="KW-0336">GPI-anchor</keyword>
<dbReference type="GO" id="GO:0070006">
    <property type="term" value="F:metalloaminopeptidase activity"/>
    <property type="evidence" value="ECO:0007669"/>
    <property type="project" value="TreeGrafter"/>
</dbReference>
<comment type="similarity">
    <text evidence="4 22">Belongs to the peptidase M1 family.</text>
</comment>
<keyword evidence="12 20" id="KW-0862">Zinc</keyword>
<dbReference type="PANTHER" id="PTHR11533">
    <property type="entry name" value="PROTEASE M1 ZINC METALLOPROTEASE"/>
    <property type="match status" value="1"/>
</dbReference>
<dbReference type="FunFam" id="2.60.40.1910:FF:000008">
    <property type="entry name" value="Aminopeptidase"/>
    <property type="match status" value="1"/>
</dbReference>
<name>A0A8K0DBY0_IGNLU</name>
<evidence type="ECO:0000256" key="10">
    <source>
        <dbReference type="ARBA" id="ARBA00022729"/>
    </source>
</evidence>
<keyword evidence="13" id="KW-1133">Transmembrane helix</keyword>
<organism evidence="26 27">
    <name type="scientific">Ignelater luminosus</name>
    <name type="common">Cucubano</name>
    <name type="synonym">Pyrophorus luminosus</name>
    <dbReference type="NCBI Taxonomy" id="2038154"/>
    <lineage>
        <taxon>Eukaryota</taxon>
        <taxon>Metazoa</taxon>
        <taxon>Ecdysozoa</taxon>
        <taxon>Arthropoda</taxon>
        <taxon>Hexapoda</taxon>
        <taxon>Insecta</taxon>
        <taxon>Pterygota</taxon>
        <taxon>Neoptera</taxon>
        <taxon>Endopterygota</taxon>
        <taxon>Coleoptera</taxon>
        <taxon>Polyphaga</taxon>
        <taxon>Elateriformia</taxon>
        <taxon>Elateroidea</taxon>
        <taxon>Elateridae</taxon>
        <taxon>Agrypninae</taxon>
        <taxon>Pyrophorini</taxon>
        <taxon>Ignelater</taxon>
    </lineage>
</organism>
<dbReference type="InterPro" id="IPR042097">
    <property type="entry name" value="Aminopeptidase_N-like_N_sf"/>
</dbReference>
<evidence type="ECO:0000256" key="14">
    <source>
        <dbReference type="ARBA" id="ARBA00023049"/>
    </source>
</evidence>
<sequence>MGNLSDGLSGYYRSSYTDRATKEKRWLAVTQFEPTDARKAFPCFDEPAMKATFNISLGRSKDYSSISNMPLIASEPFEGMDNWMWDHYEKTVPMSTYLLAFVVSDFEFKMADPLKNNVTFRIWARKEVIDQVELAKEVGPKCLEYYEEFFNVSYPLPKQDMIAIPDFNAGAMENWGLITYREDSLLFDNNTSSSFAKESIVETIAHELAHQWFGNLVTMKWWTDIWLNEGFATYMSGLAINRVYPEWNALEELTGQSLLIVFSLDALETSHPVSVPIGDPKEIRALFDGISYAKGSFLLHMLHHFLGEETFRKGVTSYLLKHKYSNAEQDNLWEAFTMQAQEDKVLPSNLTVKTIMDTWTVQTGYPVVTVIRNYTDNSAELKQERFLFDNTQSSESHPECWWVPLTFTTQEQLDFNNTRPKHWLSCPSKSEHIFDLPNDQQWILFNIQGTGLYKIKYDEKNWNLLIATLHSDSYTSIPTLNRIQLIQDSSDLAWIGDLNYTIHFDILKYLQREQEYLPWITALQSSEALNKMLKKTSAYGMFKVFMKKLLTPIYERIGGFKIGKTDKNDLEAAKHQKTITMQACTFEVGSCVEDAKEMFRSWQAKSSTENPIPNDLRSVVYYMAITNGGEAEWNFLWEQYQKSDQASEKSLILNALSCTKEIWLLNRYLEWAIDENSGIRRQDSSSVFQSVARREIGYYLAKSFLQNRIKDIYHYLSTDSYELGYYLSTLASQMTDQHDYEDLERFTISNQEYMAECQKAVKQALETVKVNIQWQKKHYKEIYQLLKKYANE</sequence>
<dbReference type="FunFam" id="1.25.50.20:FF:000001">
    <property type="entry name" value="Aminopeptidase"/>
    <property type="match status" value="1"/>
</dbReference>
<evidence type="ECO:0000256" key="7">
    <source>
        <dbReference type="ARBA" id="ARBA00022670"/>
    </source>
</evidence>
<evidence type="ECO:0000256" key="17">
    <source>
        <dbReference type="ARBA" id="ARBA00023180"/>
    </source>
</evidence>
<comment type="cofactor">
    <cofactor evidence="20 22">
        <name>Zn(2+)</name>
        <dbReference type="ChEBI" id="CHEBI:29105"/>
    </cofactor>
    <text evidence="20 22">Binds 1 zinc ion per subunit.</text>
</comment>
<dbReference type="GO" id="GO:0005615">
    <property type="term" value="C:extracellular space"/>
    <property type="evidence" value="ECO:0007669"/>
    <property type="project" value="TreeGrafter"/>
</dbReference>
<dbReference type="Gene3D" id="1.25.50.20">
    <property type="match status" value="1"/>
</dbReference>
<evidence type="ECO:0000256" key="1">
    <source>
        <dbReference type="ARBA" id="ARBA00000098"/>
    </source>
</evidence>
<dbReference type="AlphaFoldDB" id="A0A8K0DBY0"/>
<keyword evidence="14 22" id="KW-0482">Metalloprotease</keyword>
<proteinExistence type="inferred from homology"/>
<evidence type="ECO:0000256" key="9">
    <source>
        <dbReference type="ARBA" id="ARBA00022723"/>
    </source>
</evidence>
<dbReference type="FunFam" id="1.10.390.10:FF:000016">
    <property type="entry name" value="Glutamyl aminopeptidase"/>
    <property type="match status" value="1"/>
</dbReference>
<evidence type="ECO:0000256" key="13">
    <source>
        <dbReference type="ARBA" id="ARBA00022989"/>
    </source>
</evidence>
<dbReference type="SUPFAM" id="SSF63737">
    <property type="entry name" value="Leukotriene A4 hydrolase N-terminal domain"/>
    <property type="match status" value="1"/>
</dbReference>
<dbReference type="InterPro" id="IPR050344">
    <property type="entry name" value="Peptidase_M1_aminopeptidases"/>
</dbReference>
<evidence type="ECO:0000256" key="16">
    <source>
        <dbReference type="ARBA" id="ARBA00023157"/>
    </source>
</evidence>
<dbReference type="CDD" id="cd09601">
    <property type="entry name" value="M1_APN-Q_like"/>
    <property type="match status" value="1"/>
</dbReference>
<keyword evidence="5" id="KW-1003">Cell membrane</keyword>
<dbReference type="Pfam" id="PF11838">
    <property type="entry name" value="ERAP1_C"/>
    <property type="match status" value="1"/>
</dbReference>
<dbReference type="PANTHER" id="PTHR11533:SF253">
    <property type="entry name" value="AMINOPEPTIDASE-RELATED"/>
    <property type="match status" value="1"/>
</dbReference>
<dbReference type="OrthoDB" id="510539at2759"/>
<evidence type="ECO:0000259" key="23">
    <source>
        <dbReference type="Pfam" id="PF01433"/>
    </source>
</evidence>
<feature type="active site" description="Proton acceptor" evidence="19">
    <location>
        <position position="207"/>
    </location>
</feature>
<keyword evidence="10" id="KW-0732">Signal</keyword>
<evidence type="ECO:0000256" key="21">
    <source>
        <dbReference type="PIRSR" id="PIRSR634016-4"/>
    </source>
</evidence>
<evidence type="ECO:0000256" key="8">
    <source>
        <dbReference type="ARBA" id="ARBA00022692"/>
    </source>
</evidence>
<dbReference type="InterPro" id="IPR034016">
    <property type="entry name" value="M1_APN-typ"/>
</dbReference>
<evidence type="ECO:0000259" key="25">
    <source>
        <dbReference type="Pfam" id="PF17900"/>
    </source>
</evidence>
<dbReference type="InterPro" id="IPR014782">
    <property type="entry name" value="Peptidase_M1_dom"/>
</dbReference>
<gene>
    <name evidence="26" type="ORF">ILUMI_05436</name>
</gene>
<keyword evidence="15" id="KW-0472">Membrane</keyword>
<reference evidence="26" key="1">
    <citation type="submission" date="2019-08" db="EMBL/GenBank/DDBJ databases">
        <title>The genome of the North American firefly Photinus pyralis.</title>
        <authorList>
            <consortium name="Photinus pyralis genome working group"/>
            <person name="Fallon T.R."/>
            <person name="Sander Lower S.E."/>
            <person name="Weng J.-K."/>
        </authorList>
    </citation>
    <scope>NUCLEOTIDE SEQUENCE</scope>
    <source>
        <strain evidence="26">TRF0915ILg1</strain>
        <tissue evidence="26">Whole body</tissue>
    </source>
</reference>
<protein>
    <recommendedName>
        <fullName evidence="22">Aminopeptidase</fullName>
        <ecNumber evidence="22">3.4.11.-</ecNumber>
    </recommendedName>
</protein>
<feature type="binding site" evidence="20">
    <location>
        <position position="206"/>
    </location>
    <ligand>
        <name>Zn(2+)</name>
        <dbReference type="ChEBI" id="CHEBI:29105"/>
        <note>catalytic</note>
    </ligand>
</feature>
<feature type="domain" description="Peptidase M1 membrane alanine aminopeptidase" evidence="23">
    <location>
        <begin position="137"/>
        <end position="359"/>
    </location>
</feature>
<evidence type="ECO:0000256" key="15">
    <source>
        <dbReference type="ARBA" id="ARBA00023136"/>
    </source>
</evidence>
<evidence type="ECO:0000256" key="3">
    <source>
        <dbReference type="ARBA" id="ARBA00004609"/>
    </source>
</evidence>
<dbReference type="InterPro" id="IPR024571">
    <property type="entry name" value="ERAP1-like_C_dom"/>
</dbReference>
<dbReference type="EMBL" id="VTPC01002009">
    <property type="protein sequence ID" value="KAF2900752.1"/>
    <property type="molecule type" value="Genomic_DNA"/>
</dbReference>
<feature type="binding site" evidence="20">
    <location>
        <position position="229"/>
    </location>
    <ligand>
        <name>Zn(2+)</name>
        <dbReference type="ChEBI" id="CHEBI:29105"/>
        <note>catalytic</note>
    </ligand>
</feature>
<feature type="site" description="Transition state stabilizer" evidence="21">
    <location>
        <position position="292"/>
    </location>
</feature>
<keyword evidence="9 20" id="KW-0479">Metal-binding</keyword>
<dbReference type="GO" id="GO:0005737">
    <property type="term" value="C:cytoplasm"/>
    <property type="evidence" value="ECO:0007669"/>
    <property type="project" value="TreeGrafter"/>
</dbReference>
<feature type="domain" description="ERAP1-like C-terminal" evidence="24">
    <location>
        <begin position="442"/>
        <end position="769"/>
    </location>
</feature>
<dbReference type="Pfam" id="PF01433">
    <property type="entry name" value="Peptidase_M1"/>
    <property type="match status" value="1"/>
</dbReference>
<evidence type="ECO:0000256" key="2">
    <source>
        <dbReference type="ARBA" id="ARBA00004167"/>
    </source>
</evidence>
<evidence type="ECO:0000256" key="22">
    <source>
        <dbReference type="RuleBase" id="RU364040"/>
    </source>
</evidence>
<dbReference type="GO" id="GO:0005886">
    <property type="term" value="C:plasma membrane"/>
    <property type="evidence" value="ECO:0007669"/>
    <property type="project" value="UniProtKB-SubCell"/>
</dbReference>
<evidence type="ECO:0000256" key="12">
    <source>
        <dbReference type="ARBA" id="ARBA00022833"/>
    </source>
</evidence>
<dbReference type="Pfam" id="PF17900">
    <property type="entry name" value="Peptidase_M1_N"/>
    <property type="match status" value="1"/>
</dbReference>
<evidence type="ECO:0000256" key="19">
    <source>
        <dbReference type="PIRSR" id="PIRSR634016-1"/>
    </source>
</evidence>
<feature type="domain" description="Aminopeptidase N-like N-terminal" evidence="25">
    <location>
        <begin position="2"/>
        <end position="98"/>
    </location>
</feature>
<dbReference type="GO" id="GO:0043171">
    <property type="term" value="P:peptide catabolic process"/>
    <property type="evidence" value="ECO:0007669"/>
    <property type="project" value="TreeGrafter"/>
</dbReference>
<keyword evidence="11 22" id="KW-0378">Hydrolase</keyword>
<comment type="subcellular location">
    <subcellularLocation>
        <location evidence="3">Cell membrane</location>
        <topology evidence="3">Lipid-anchor</topology>
        <topology evidence="3">GPI-anchor</topology>
    </subcellularLocation>
    <subcellularLocation>
        <location evidence="2">Membrane</location>
        <topology evidence="2">Single-pass membrane protein</topology>
    </subcellularLocation>
</comment>
<comment type="catalytic activity">
    <reaction evidence="1">
        <text>Release of an N-terminal amino acid, Xaa-|-Yaa- from a peptide, amide or arylamide. Xaa is preferably Ala, but may be most amino acids including Pro (slow action). When a terminal hydrophobic residue is followed by a prolyl residue, the two may be released as an intact Xaa-Pro dipeptide.</text>
        <dbReference type="EC" id="3.4.11.2"/>
    </reaction>
</comment>
<dbReference type="Proteomes" id="UP000801492">
    <property type="component" value="Unassembled WGS sequence"/>
</dbReference>
<dbReference type="SUPFAM" id="SSF55486">
    <property type="entry name" value="Metalloproteases ('zincins'), catalytic domain"/>
    <property type="match status" value="1"/>
</dbReference>
<dbReference type="GO" id="GO:0042277">
    <property type="term" value="F:peptide binding"/>
    <property type="evidence" value="ECO:0007669"/>
    <property type="project" value="TreeGrafter"/>
</dbReference>
<feature type="binding site" evidence="20">
    <location>
        <position position="210"/>
    </location>
    <ligand>
        <name>Zn(2+)</name>
        <dbReference type="ChEBI" id="CHEBI:29105"/>
        <note>catalytic</note>
    </ligand>
</feature>
<dbReference type="GO" id="GO:0016285">
    <property type="term" value="F:alanyl aminopeptidase activity"/>
    <property type="evidence" value="ECO:0007669"/>
    <property type="project" value="UniProtKB-EC"/>
</dbReference>
<keyword evidence="8" id="KW-0812">Transmembrane</keyword>
<accession>A0A8K0DBY0</accession>
<dbReference type="GO" id="GO:0098552">
    <property type="term" value="C:side of membrane"/>
    <property type="evidence" value="ECO:0007669"/>
    <property type="project" value="UniProtKB-KW"/>
</dbReference>
<dbReference type="InterPro" id="IPR027268">
    <property type="entry name" value="Peptidase_M4/M1_CTD_sf"/>
</dbReference>
<keyword evidence="27" id="KW-1185">Reference proteome</keyword>
<dbReference type="Gene3D" id="2.60.40.1910">
    <property type="match status" value="1"/>
</dbReference>
<dbReference type="GO" id="GO:0008270">
    <property type="term" value="F:zinc ion binding"/>
    <property type="evidence" value="ECO:0007669"/>
    <property type="project" value="UniProtKB-UniRule"/>
</dbReference>
<evidence type="ECO:0000256" key="6">
    <source>
        <dbReference type="ARBA" id="ARBA00022622"/>
    </source>
</evidence>
<evidence type="ECO:0000313" key="26">
    <source>
        <dbReference type="EMBL" id="KAF2900752.1"/>
    </source>
</evidence>
<dbReference type="Gene3D" id="2.60.40.1730">
    <property type="entry name" value="tricorn interacting facor f3 domain"/>
    <property type="match status" value="1"/>
</dbReference>
<dbReference type="GO" id="GO:0006508">
    <property type="term" value="P:proteolysis"/>
    <property type="evidence" value="ECO:0007669"/>
    <property type="project" value="UniProtKB-KW"/>
</dbReference>
<evidence type="ECO:0000313" key="27">
    <source>
        <dbReference type="Proteomes" id="UP000801492"/>
    </source>
</evidence>